<dbReference type="RefSeq" id="WP_014569112.1">
    <property type="nucleotide sequence ID" value="NC_013198.1"/>
</dbReference>
<gene>
    <name evidence="2" type="ordered locus">LRHM_0463</name>
</gene>
<dbReference type="Gene3D" id="3.40.190.10">
    <property type="entry name" value="Periplasmic binding protein-like II"/>
    <property type="match status" value="2"/>
</dbReference>
<dbReference type="KEGG" id="lrg:LRHM_0463"/>
<reference evidence="2 3" key="1">
    <citation type="journal article" date="2009" name="J. Bacteriol.">
        <title>Complete genome sequence of the probiotic Lactobacillus rhamnosus ATCC 53103.</title>
        <authorList>
            <person name="Morita H."/>
            <person name="Toh H."/>
            <person name="Oshima K."/>
            <person name="Murakami M."/>
            <person name="Taylor T.D."/>
            <person name="Igimi S."/>
            <person name="Hattori M."/>
        </authorList>
    </citation>
    <scope>NUCLEOTIDE SEQUENCE [LARGE SCALE GENOMIC DNA]</scope>
    <source>
        <strain evidence="3">ATCC 53103 / LMG 18243 / GG [Tokyo]</strain>
    </source>
</reference>
<dbReference type="PROSITE" id="PS51257">
    <property type="entry name" value="PROKAR_LIPOPROTEIN"/>
    <property type="match status" value="1"/>
</dbReference>
<dbReference type="Proteomes" id="UP000002067">
    <property type="component" value="Chromosome"/>
</dbReference>
<dbReference type="SMART" id="SM00062">
    <property type="entry name" value="PBPb"/>
    <property type="match status" value="1"/>
</dbReference>
<name>A0A7S7FMF8_LACRG</name>
<proteinExistence type="predicted"/>
<dbReference type="EMBL" id="AP011548">
    <property type="protein sequence ID" value="BAI40990.1"/>
    <property type="molecule type" value="Genomic_DNA"/>
</dbReference>
<dbReference type="InterPro" id="IPR001638">
    <property type="entry name" value="Solute-binding_3/MltF_N"/>
</dbReference>
<dbReference type="AlphaFoldDB" id="A0A7S7FMF8"/>
<dbReference type="PANTHER" id="PTHR35936:SF19">
    <property type="entry name" value="AMINO-ACID-BINDING PROTEIN YXEM-RELATED"/>
    <property type="match status" value="1"/>
</dbReference>
<evidence type="ECO:0000256" key="1">
    <source>
        <dbReference type="ARBA" id="ARBA00022729"/>
    </source>
</evidence>
<dbReference type="SUPFAM" id="SSF53850">
    <property type="entry name" value="Periplasmic binding protein-like II"/>
    <property type="match status" value="1"/>
</dbReference>
<evidence type="ECO:0000313" key="2">
    <source>
        <dbReference type="EMBL" id="BAI40990.1"/>
    </source>
</evidence>
<dbReference type="KEGG" id="lrh:LGG_00479"/>
<dbReference type="Pfam" id="PF00497">
    <property type="entry name" value="SBP_bac_3"/>
    <property type="match status" value="1"/>
</dbReference>
<protein>
    <submittedName>
        <fullName evidence="2">Amino acid ABC transporter substrate-binding protein</fullName>
    </submittedName>
</protein>
<sequence>MKKSQLAFIVGSAILAFFLVSCGKSSSGNANNNSKVKTVQIVGPSASQPYQIYKSKDELSGYNGAILAAIQKDLKSKYKFQYQVTDPNSVFVGLQSGKYDLAVGNYYYSSERAKTYDYSRRPTLLSDLRLVVRKDDNQITNLATLAKTNGKLEPIDVSDPRYGIVEDWNKKHPDQKVALKSSGFVDTANQFKDIVNKQYDAILYPRTNFDTAQKKLNEPLKLSKSIAVFPVVYYYHKNAGNTQLRQDIDKELTKLRKNGTLAKLSQKWLGSDPFTAKNDRVTDVTKSYAQEK</sequence>
<evidence type="ECO:0000313" key="3">
    <source>
        <dbReference type="Proteomes" id="UP000002067"/>
    </source>
</evidence>
<accession>A0A7S7FMF8</accession>
<dbReference type="PANTHER" id="PTHR35936">
    <property type="entry name" value="MEMBRANE-BOUND LYTIC MUREIN TRANSGLYCOSYLASE F"/>
    <property type="match status" value="1"/>
</dbReference>
<keyword evidence="1" id="KW-0732">Signal</keyword>
<organism evidence="2 3">
    <name type="scientific">Lacticaseibacillus rhamnosus (strain ATCC 53103 / LMG 18243 / GG)</name>
    <name type="common">Lactobacillus rhamnosus</name>
    <dbReference type="NCBI Taxonomy" id="568703"/>
    <lineage>
        <taxon>Bacteria</taxon>
        <taxon>Bacillati</taxon>
        <taxon>Bacillota</taxon>
        <taxon>Bacilli</taxon>
        <taxon>Lactobacillales</taxon>
        <taxon>Lactobacillaceae</taxon>
        <taxon>Lacticaseibacillus</taxon>
    </lineage>
</organism>